<accession>A0ABS4T623</accession>
<keyword evidence="3" id="KW-1185">Reference proteome</keyword>
<proteinExistence type="predicted"/>
<dbReference type="CDD" id="cd00093">
    <property type="entry name" value="HTH_XRE"/>
    <property type="match status" value="1"/>
</dbReference>
<dbReference type="InterPro" id="IPR001387">
    <property type="entry name" value="Cro/C1-type_HTH"/>
</dbReference>
<evidence type="ECO:0000313" key="2">
    <source>
        <dbReference type="EMBL" id="MBP2319610.1"/>
    </source>
</evidence>
<dbReference type="RefSeq" id="WP_210051569.1">
    <property type="nucleotide sequence ID" value="NZ_JAGINX010000002.1"/>
</dbReference>
<feature type="domain" description="HTH cro/C1-type" evidence="1">
    <location>
        <begin position="27"/>
        <end position="73"/>
    </location>
</feature>
<comment type="caution">
    <text evidence="2">The sequence shown here is derived from an EMBL/GenBank/DDBJ whole genome shotgun (WGS) entry which is preliminary data.</text>
</comment>
<keyword evidence="2" id="KW-0238">DNA-binding</keyword>
<evidence type="ECO:0000259" key="1">
    <source>
        <dbReference type="PROSITE" id="PS50943"/>
    </source>
</evidence>
<sequence>MTYEEGRRRGNATVDRRALSMAIRFSGLTKAEIARRAGIVPTTITNLQRHRTTCSVDTAAAIAKALEVPTRELFLLNTFTGNSPLSTAA</sequence>
<dbReference type="InterPro" id="IPR010982">
    <property type="entry name" value="Lambda_DNA-bd_dom_sf"/>
</dbReference>
<protein>
    <submittedName>
        <fullName evidence="2">DNA-binding XRE family transcriptional regulator</fullName>
    </submittedName>
</protein>
<name>A0ABS4T623_9MICC</name>
<dbReference type="EMBL" id="JAGINX010000002">
    <property type="protein sequence ID" value="MBP2319610.1"/>
    <property type="molecule type" value="Genomic_DNA"/>
</dbReference>
<dbReference type="Proteomes" id="UP001519331">
    <property type="component" value="Unassembled WGS sequence"/>
</dbReference>
<dbReference type="SMART" id="SM00530">
    <property type="entry name" value="HTH_XRE"/>
    <property type="match status" value="1"/>
</dbReference>
<dbReference type="Pfam" id="PF01381">
    <property type="entry name" value="HTH_3"/>
    <property type="match status" value="1"/>
</dbReference>
<evidence type="ECO:0000313" key="3">
    <source>
        <dbReference type="Proteomes" id="UP001519331"/>
    </source>
</evidence>
<gene>
    <name evidence="2" type="ORF">JOF45_002693</name>
</gene>
<dbReference type="PROSITE" id="PS50943">
    <property type="entry name" value="HTH_CROC1"/>
    <property type="match status" value="1"/>
</dbReference>
<dbReference type="Gene3D" id="1.10.260.40">
    <property type="entry name" value="lambda repressor-like DNA-binding domains"/>
    <property type="match status" value="1"/>
</dbReference>
<dbReference type="SUPFAM" id="SSF47413">
    <property type="entry name" value="lambda repressor-like DNA-binding domains"/>
    <property type="match status" value="1"/>
</dbReference>
<organism evidence="2 3">
    <name type="scientific">Nesterenkonia lacusekhoensis</name>
    <dbReference type="NCBI Taxonomy" id="150832"/>
    <lineage>
        <taxon>Bacteria</taxon>
        <taxon>Bacillati</taxon>
        <taxon>Actinomycetota</taxon>
        <taxon>Actinomycetes</taxon>
        <taxon>Micrococcales</taxon>
        <taxon>Micrococcaceae</taxon>
        <taxon>Nesterenkonia</taxon>
    </lineage>
</organism>
<reference evidence="2 3" key="1">
    <citation type="submission" date="2021-03" db="EMBL/GenBank/DDBJ databases">
        <title>Sequencing the genomes of 1000 actinobacteria strains.</title>
        <authorList>
            <person name="Klenk H.-P."/>
        </authorList>
    </citation>
    <scope>NUCLEOTIDE SEQUENCE [LARGE SCALE GENOMIC DNA]</scope>
    <source>
        <strain evidence="2 3">DSM 12544</strain>
    </source>
</reference>
<dbReference type="GO" id="GO:0003677">
    <property type="term" value="F:DNA binding"/>
    <property type="evidence" value="ECO:0007669"/>
    <property type="project" value="UniProtKB-KW"/>
</dbReference>